<dbReference type="OrthoDB" id="9801454at2"/>
<dbReference type="CDD" id="cd00885">
    <property type="entry name" value="cinA"/>
    <property type="match status" value="1"/>
</dbReference>
<name>E3BQD4_9VIBR</name>
<evidence type="ECO:0000313" key="3">
    <source>
        <dbReference type="EMBL" id="EFP94758.1"/>
    </source>
</evidence>
<evidence type="ECO:0000256" key="1">
    <source>
        <dbReference type="HAMAP-Rule" id="MF_00226"/>
    </source>
</evidence>
<organism evidence="3 4">
    <name type="scientific">Vibrio caribbeanicus ATCC BAA-2122</name>
    <dbReference type="NCBI Taxonomy" id="796620"/>
    <lineage>
        <taxon>Bacteria</taxon>
        <taxon>Pseudomonadati</taxon>
        <taxon>Pseudomonadota</taxon>
        <taxon>Gammaproteobacteria</taxon>
        <taxon>Vibrionales</taxon>
        <taxon>Vibrionaceae</taxon>
        <taxon>Vibrio</taxon>
    </lineage>
</organism>
<comment type="similarity">
    <text evidence="1">Belongs to the CinA family.</text>
</comment>
<accession>E3BQD4</accession>
<dbReference type="RefSeq" id="WP_009603415.1">
    <property type="nucleotide sequence ID" value="NZ_AEIU01000120.1"/>
</dbReference>
<dbReference type="InterPro" id="IPR050101">
    <property type="entry name" value="CinA"/>
</dbReference>
<dbReference type="AlphaFoldDB" id="E3BQD4"/>
<dbReference type="HAMAP" id="MF_00226_B">
    <property type="entry name" value="CinA_B"/>
    <property type="match status" value="1"/>
</dbReference>
<dbReference type="EMBL" id="AEIU01000120">
    <property type="protein sequence ID" value="EFP94758.1"/>
    <property type="molecule type" value="Genomic_DNA"/>
</dbReference>
<dbReference type="InterPro" id="IPR036653">
    <property type="entry name" value="CinA-like_C"/>
</dbReference>
<dbReference type="STRING" id="796620.VIBC2010_13576"/>
<dbReference type="NCBIfam" id="TIGR00177">
    <property type="entry name" value="molyb_syn"/>
    <property type="match status" value="1"/>
</dbReference>
<comment type="caution">
    <text evidence="3">The sequence shown here is derived from an EMBL/GenBank/DDBJ whole genome shotgun (WGS) entry which is preliminary data.</text>
</comment>
<feature type="domain" description="MoaB/Mog" evidence="2">
    <location>
        <begin position="5"/>
        <end position="172"/>
    </location>
</feature>
<gene>
    <name evidence="3" type="ORF">VIBC2010_13576</name>
</gene>
<dbReference type="PANTHER" id="PTHR13939">
    <property type="entry name" value="NICOTINAMIDE-NUCLEOTIDE AMIDOHYDROLASE PNCC"/>
    <property type="match status" value="1"/>
</dbReference>
<reference evidence="3 4" key="1">
    <citation type="journal article" date="2012" name="Int. J. Syst. Evol. Microbiol.">
        <title>Vibrio caribbeanicus sp. nov., isolated from the marine sponge Scleritoderma cyanea.</title>
        <authorList>
            <person name="Hoffmann M."/>
            <person name="Monday S.R."/>
            <person name="Allard M.W."/>
            <person name="Strain E.A."/>
            <person name="Whittaker P."/>
            <person name="Naum M."/>
            <person name="McCarthy P.J."/>
            <person name="Lopez J.V."/>
            <person name="Fischer M."/>
            <person name="Brown E.W."/>
        </authorList>
    </citation>
    <scope>NUCLEOTIDE SEQUENCE [LARGE SCALE GENOMIC DNA]</scope>
    <source>
        <strain evidence="3 4">ATCC BAA-2122</strain>
    </source>
</reference>
<dbReference type="InterPro" id="IPR001453">
    <property type="entry name" value="MoaB/Mog_dom"/>
</dbReference>
<evidence type="ECO:0000313" key="4">
    <source>
        <dbReference type="Proteomes" id="UP000002943"/>
    </source>
</evidence>
<evidence type="ECO:0000259" key="2">
    <source>
        <dbReference type="SMART" id="SM00852"/>
    </source>
</evidence>
<sequence length="413" mass="45864">MLKIALLSTGEEVLHGDIVDTNAAWLSQQMFEQGFSICKRSTVGDEIGSLTEELVMLSFNSDIVIVNGGLGPTSDDLSTEAAGRASEQPLVLFDEWFEHMKAFFQKRGKEMPECNRKQAMLPKGAAIIHNPIGTACGFKLQLNDCIFYFTPGVPKEFKLMVTEQIIPDLRRNYPDVTGLECSKLYTFGTSESALSEKLDKVQLPDGYTIGYRCYLPFIEVKLFGPKNQLQVRLKVLDILLSLINQHVVSIDETMQERVAHLIEDKGYSISTAEQSTYGMLSQWLHTFPKAANYCGHGWILGDSVNVGDELTDSLASALALAAATRDKCSTDIAIVTGKVSEIAFSVVIAVPEGEWGQTVTFKGEYAQEDRSTLITTLAADMIRRYLTSQVMFPEYGVFTRNKEIFIPRTMIAD</sequence>
<dbReference type="Proteomes" id="UP000002943">
    <property type="component" value="Unassembled WGS sequence"/>
</dbReference>
<keyword evidence="4" id="KW-1185">Reference proteome</keyword>
<dbReference type="eggNOG" id="COG1058">
    <property type="taxonomic scope" value="Bacteria"/>
</dbReference>
<protein>
    <recommendedName>
        <fullName evidence="1">CinA-like protein</fullName>
    </recommendedName>
</protein>
<proteinExistence type="inferred from homology"/>
<dbReference type="SUPFAM" id="SSF53218">
    <property type="entry name" value="Molybdenum cofactor biosynthesis proteins"/>
    <property type="match status" value="1"/>
</dbReference>
<dbReference type="NCBIfam" id="TIGR00200">
    <property type="entry name" value="cinA_nterm"/>
    <property type="match status" value="1"/>
</dbReference>
<dbReference type="InterPro" id="IPR008135">
    <property type="entry name" value="Competence-induced_CinA"/>
</dbReference>
<dbReference type="InterPro" id="IPR036425">
    <property type="entry name" value="MoaB/Mog-like_dom_sf"/>
</dbReference>
<dbReference type="Gene3D" id="3.40.980.10">
    <property type="entry name" value="MoaB/Mog-like domain"/>
    <property type="match status" value="1"/>
</dbReference>
<dbReference type="PIRSF" id="PIRSF006728">
    <property type="entry name" value="CinA"/>
    <property type="match status" value="1"/>
</dbReference>
<dbReference type="Gene3D" id="3.90.950.20">
    <property type="entry name" value="CinA-like"/>
    <property type="match status" value="1"/>
</dbReference>
<dbReference type="SUPFAM" id="SSF142433">
    <property type="entry name" value="CinA-like"/>
    <property type="match status" value="1"/>
</dbReference>
<dbReference type="Pfam" id="PF00994">
    <property type="entry name" value="MoCF_biosynth"/>
    <property type="match status" value="1"/>
</dbReference>
<dbReference type="PANTHER" id="PTHR13939:SF0">
    <property type="entry name" value="NMN AMIDOHYDROLASE-LIKE PROTEIN YFAY"/>
    <property type="match status" value="1"/>
</dbReference>
<dbReference type="SMART" id="SM00852">
    <property type="entry name" value="MoCF_biosynth"/>
    <property type="match status" value="1"/>
</dbReference>